<evidence type="ECO:0000313" key="4">
    <source>
        <dbReference type="EMBL" id="QDV54012.1"/>
    </source>
</evidence>
<dbReference type="PANTHER" id="PTHR43420">
    <property type="entry name" value="ACETYLTRANSFERASE"/>
    <property type="match status" value="1"/>
</dbReference>
<evidence type="ECO:0000256" key="1">
    <source>
        <dbReference type="ARBA" id="ARBA00022679"/>
    </source>
</evidence>
<sequence length="164" mass="18495">MNITVRQIELNDVTGFHNALSSVAAEKKYLLTVEPPPLDRVHDFVSKNVEQNHAQYVAVAGDSVVGWADIVPASRQSMEHVGRLGMGVIAEYRGRGIGDQLLKDAIAHAWRQGLKRLELEVFADNKAAINLYRKHSYQVEGVKRYARYLDDAYQDVVIMAQYRV</sequence>
<evidence type="ECO:0000256" key="2">
    <source>
        <dbReference type="ARBA" id="ARBA00023315"/>
    </source>
</evidence>
<dbReference type="Proteomes" id="UP000318313">
    <property type="component" value="Chromosome"/>
</dbReference>
<protein>
    <submittedName>
        <fullName evidence="4">Putative acetyltransferase YhhY</fullName>
    </submittedName>
</protein>
<dbReference type="InterPro" id="IPR016181">
    <property type="entry name" value="Acyl_CoA_acyltransferase"/>
</dbReference>
<dbReference type="InterPro" id="IPR050680">
    <property type="entry name" value="YpeA/RimI_acetyltransf"/>
</dbReference>
<dbReference type="PROSITE" id="PS51186">
    <property type="entry name" value="GNAT"/>
    <property type="match status" value="1"/>
</dbReference>
<dbReference type="AlphaFoldDB" id="A0A518ILP9"/>
<dbReference type="CDD" id="cd04301">
    <property type="entry name" value="NAT_SF"/>
    <property type="match status" value="1"/>
</dbReference>
<dbReference type="OrthoDB" id="5419426at2"/>
<reference evidence="4 5" key="1">
    <citation type="submission" date="2019-03" db="EMBL/GenBank/DDBJ databases">
        <title>Deep-cultivation of Planctomycetes and their phenomic and genomic characterization uncovers novel biology.</title>
        <authorList>
            <person name="Wiegand S."/>
            <person name="Jogler M."/>
            <person name="Boedeker C."/>
            <person name="Pinto D."/>
            <person name="Vollmers J."/>
            <person name="Rivas-Marin E."/>
            <person name="Kohn T."/>
            <person name="Peeters S.H."/>
            <person name="Heuer A."/>
            <person name="Rast P."/>
            <person name="Oberbeckmann S."/>
            <person name="Bunk B."/>
            <person name="Jeske O."/>
            <person name="Meyerdierks A."/>
            <person name="Storesund J.E."/>
            <person name="Kallscheuer N."/>
            <person name="Luecker S."/>
            <person name="Lage O.M."/>
            <person name="Pohl T."/>
            <person name="Merkel B.J."/>
            <person name="Hornburger P."/>
            <person name="Mueller R.-W."/>
            <person name="Bruemmer F."/>
            <person name="Labrenz M."/>
            <person name="Spormann A.M."/>
            <person name="Op den Camp H."/>
            <person name="Overmann J."/>
            <person name="Amann R."/>
            <person name="Jetten M.S.M."/>
            <person name="Mascher T."/>
            <person name="Medema M.H."/>
            <person name="Devos D.P."/>
            <person name="Kaster A.-K."/>
            <person name="Ovreas L."/>
            <person name="Rohde M."/>
            <person name="Galperin M.Y."/>
            <person name="Jogler C."/>
        </authorList>
    </citation>
    <scope>NUCLEOTIDE SEQUENCE [LARGE SCALE GENOMIC DNA]</scope>
    <source>
        <strain evidence="4 5">Enr17</strain>
    </source>
</reference>
<feature type="domain" description="N-acetyltransferase" evidence="3">
    <location>
        <begin position="3"/>
        <end position="164"/>
    </location>
</feature>
<dbReference type="SUPFAM" id="SSF55729">
    <property type="entry name" value="Acyl-CoA N-acyltransferases (Nat)"/>
    <property type="match status" value="1"/>
</dbReference>
<dbReference type="KEGG" id="gfm:Enr17x_60950"/>
<name>A0A518ILP9_9PLAN</name>
<organism evidence="4 5">
    <name type="scientific">Gimesia fumaroli</name>
    <dbReference type="NCBI Taxonomy" id="2527976"/>
    <lineage>
        <taxon>Bacteria</taxon>
        <taxon>Pseudomonadati</taxon>
        <taxon>Planctomycetota</taxon>
        <taxon>Planctomycetia</taxon>
        <taxon>Planctomycetales</taxon>
        <taxon>Planctomycetaceae</taxon>
        <taxon>Gimesia</taxon>
    </lineage>
</organism>
<keyword evidence="1 4" id="KW-0808">Transferase</keyword>
<keyword evidence="5" id="KW-1185">Reference proteome</keyword>
<gene>
    <name evidence="4" type="ORF">Enr17x_60950</name>
</gene>
<dbReference type="GO" id="GO:0016747">
    <property type="term" value="F:acyltransferase activity, transferring groups other than amino-acyl groups"/>
    <property type="evidence" value="ECO:0007669"/>
    <property type="project" value="InterPro"/>
</dbReference>
<dbReference type="EMBL" id="CP037452">
    <property type="protein sequence ID" value="QDV54012.1"/>
    <property type="molecule type" value="Genomic_DNA"/>
</dbReference>
<dbReference type="InterPro" id="IPR000182">
    <property type="entry name" value="GNAT_dom"/>
</dbReference>
<dbReference type="RefSeq" id="WP_145313824.1">
    <property type="nucleotide sequence ID" value="NZ_CP037452.1"/>
</dbReference>
<keyword evidence="2" id="KW-0012">Acyltransferase</keyword>
<dbReference type="Gene3D" id="3.40.630.30">
    <property type="match status" value="1"/>
</dbReference>
<evidence type="ECO:0000259" key="3">
    <source>
        <dbReference type="PROSITE" id="PS51186"/>
    </source>
</evidence>
<accession>A0A518ILP9</accession>
<evidence type="ECO:0000313" key="5">
    <source>
        <dbReference type="Proteomes" id="UP000318313"/>
    </source>
</evidence>
<proteinExistence type="predicted"/>
<dbReference type="Pfam" id="PF00583">
    <property type="entry name" value="Acetyltransf_1"/>
    <property type="match status" value="1"/>
</dbReference>